<dbReference type="Pfam" id="PF14234">
    <property type="entry name" value="DUF4336"/>
    <property type="match status" value="1"/>
</dbReference>
<reference evidence="1" key="1">
    <citation type="journal article" date="2020" name="Stud. Mycol.">
        <title>101 Dothideomycetes genomes: a test case for predicting lifestyles and emergence of pathogens.</title>
        <authorList>
            <person name="Haridas S."/>
            <person name="Albert R."/>
            <person name="Binder M."/>
            <person name="Bloem J."/>
            <person name="Labutti K."/>
            <person name="Salamov A."/>
            <person name="Andreopoulos B."/>
            <person name="Baker S."/>
            <person name="Barry K."/>
            <person name="Bills G."/>
            <person name="Bluhm B."/>
            <person name="Cannon C."/>
            <person name="Castanera R."/>
            <person name="Culley D."/>
            <person name="Daum C."/>
            <person name="Ezra D."/>
            <person name="Gonzalez J."/>
            <person name="Henrissat B."/>
            <person name="Kuo A."/>
            <person name="Liang C."/>
            <person name="Lipzen A."/>
            <person name="Lutzoni F."/>
            <person name="Magnuson J."/>
            <person name="Mondo S."/>
            <person name="Nolan M."/>
            <person name="Ohm R."/>
            <person name="Pangilinan J."/>
            <person name="Park H.-J."/>
            <person name="Ramirez L."/>
            <person name="Alfaro M."/>
            <person name="Sun H."/>
            <person name="Tritt A."/>
            <person name="Yoshinaga Y."/>
            <person name="Zwiers L.-H."/>
            <person name="Turgeon B."/>
            <person name="Goodwin S."/>
            <person name="Spatafora J."/>
            <person name="Crous P."/>
            <person name="Grigoriev I."/>
        </authorList>
    </citation>
    <scope>NUCLEOTIDE SEQUENCE</scope>
    <source>
        <strain evidence="1">CBS 480.64</strain>
    </source>
</reference>
<organism evidence="1 2">
    <name type="scientific">Piedraia hortae CBS 480.64</name>
    <dbReference type="NCBI Taxonomy" id="1314780"/>
    <lineage>
        <taxon>Eukaryota</taxon>
        <taxon>Fungi</taxon>
        <taxon>Dikarya</taxon>
        <taxon>Ascomycota</taxon>
        <taxon>Pezizomycotina</taxon>
        <taxon>Dothideomycetes</taxon>
        <taxon>Dothideomycetidae</taxon>
        <taxon>Capnodiales</taxon>
        <taxon>Piedraiaceae</taxon>
        <taxon>Piedraia</taxon>
    </lineage>
</organism>
<dbReference type="AlphaFoldDB" id="A0A6A7BWE8"/>
<dbReference type="EMBL" id="MU005998">
    <property type="protein sequence ID" value="KAF2859059.1"/>
    <property type="molecule type" value="Genomic_DNA"/>
</dbReference>
<keyword evidence="2" id="KW-1185">Reference proteome</keyword>
<dbReference type="OrthoDB" id="421671at2759"/>
<dbReference type="SUPFAM" id="SSF56281">
    <property type="entry name" value="Metallo-hydrolase/oxidoreductase"/>
    <property type="match status" value="1"/>
</dbReference>
<protein>
    <submittedName>
        <fullName evidence="1">Uncharacterized protein</fullName>
    </submittedName>
</protein>
<gene>
    <name evidence="1" type="ORF">K470DRAFT_259230</name>
</gene>
<dbReference type="InterPro" id="IPR025638">
    <property type="entry name" value="DUF4336"/>
</dbReference>
<dbReference type="PANTHER" id="PTHR33835">
    <property type="entry name" value="YALI0C07656P"/>
    <property type="match status" value="1"/>
</dbReference>
<dbReference type="Proteomes" id="UP000799421">
    <property type="component" value="Unassembled WGS sequence"/>
</dbReference>
<dbReference type="InterPro" id="IPR036866">
    <property type="entry name" value="RibonucZ/Hydroxyglut_hydro"/>
</dbReference>
<sequence length="293" mass="32462">MASSVKRLIPPDPEKVMVLRRVAPTILTCSTPFLRAGYIKIGGRGTVVQLQTGNLAVFSPVALTPTLQRELSTMGTGKVSYIAALDQEHHIFISEWHKYFPEARVLAPDTLPVYREKQGYDKLPAENWVLFKDGGMPVSPEFDAEFESVYLPEHVNKELVFCHKPTRTLIEADLMFNMPATEQFSRVTEKSGMLVNSLTRAFQYFTTTNGENPPQQRMASLIARNDPAGFSKHVKTIASWGFDRMIPCHGDVIETGGLDAFKRVFKAQLAAYPTVANGNGATPPLPDHTKPAA</sequence>
<evidence type="ECO:0000313" key="2">
    <source>
        <dbReference type="Proteomes" id="UP000799421"/>
    </source>
</evidence>
<name>A0A6A7BWE8_9PEZI</name>
<proteinExistence type="predicted"/>
<accession>A0A6A7BWE8</accession>
<evidence type="ECO:0000313" key="1">
    <source>
        <dbReference type="EMBL" id="KAF2859059.1"/>
    </source>
</evidence>
<dbReference type="PANTHER" id="PTHR33835:SF1">
    <property type="entry name" value="METALLO-BETA-LACTAMASE DOMAIN-CONTAINING PROTEIN"/>
    <property type="match status" value="1"/>
</dbReference>